<proteinExistence type="predicted"/>
<reference evidence="3" key="1">
    <citation type="journal article" date="2015" name="Nature">
        <title>Complex archaea that bridge the gap between prokaryotes and eukaryotes.</title>
        <authorList>
            <person name="Spang A."/>
            <person name="Saw J.H."/>
            <person name="Jorgensen S.L."/>
            <person name="Zaremba-Niedzwiedzka K."/>
            <person name="Martijn J."/>
            <person name="Lind A.E."/>
            <person name="van Eijk R."/>
            <person name="Schleper C."/>
            <person name="Guy L."/>
            <person name="Ettema T.J."/>
        </authorList>
    </citation>
    <scope>NUCLEOTIDE SEQUENCE</scope>
</reference>
<dbReference type="Pfam" id="PF04862">
    <property type="entry name" value="DUF642"/>
    <property type="match status" value="1"/>
</dbReference>
<dbReference type="NCBIfam" id="TIGR02595">
    <property type="entry name" value="PEP_CTERM"/>
    <property type="match status" value="1"/>
</dbReference>
<dbReference type="InterPro" id="IPR006946">
    <property type="entry name" value="DGR2-like_dom"/>
</dbReference>
<dbReference type="SUPFAM" id="SSF49785">
    <property type="entry name" value="Galactose-binding domain-like"/>
    <property type="match status" value="1"/>
</dbReference>
<dbReference type="EMBL" id="LAZR01000919">
    <property type="protein sequence ID" value="KKN54656.1"/>
    <property type="molecule type" value="Genomic_DNA"/>
</dbReference>
<evidence type="ECO:0000313" key="3">
    <source>
        <dbReference type="EMBL" id="KKN54656.1"/>
    </source>
</evidence>
<comment type="caution">
    <text evidence="3">The sequence shown here is derived from an EMBL/GenBank/DDBJ whole genome shotgun (WGS) entry which is preliminary data.</text>
</comment>
<sequence length="209" mass="22536">MSLFNRIAALSALSLSLVLAAPASANLIQNGSFEDDVISANSWQSFTDIAGWEADANNERFEIWNDYNGVTAAEGDQFAELNAHPGSGIAFSIYQEFVTVTNQSYDISFAYRARANDQETFSFDVISGANSLDWLLDDHTTDGWSIFSNSFVAADTTTTIRFTSVNPLTGTIGNFLDDVKVTATVPEPGTLGLLGAGLLGLMAARRRRA</sequence>
<dbReference type="Pfam" id="PF07589">
    <property type="entry name" value="PEP-CTERM"/>
    <property type="match status" value="1"/>
</dbReference>
<protein>
    <recommendedName>
        <fullName evidence="4">PEP-CTERM protein-sorting domain-containing protein</fullName>
    </recommendedName>
</protein>
<evidence type="ECO:0000259" key="1">
    <source>
        <dbReference type="Pfam" id="PF04862"/>
    </source>
</evidence>
<dbReference type="InterPro" id="IPR008979">
    <property type="entry name" value="Galactose-bd-like_sf"/>
</dbReference>
<name>A0A0F9TZX1_9ZZZZ</name>
<accession>A0A0F9TZX1</accession>
<feature type="domain" description="Ice-binding protein C-terminal" evidence="2">
    <location>
        <begin position="184"/>
        <end position="207"/>
    </location>
</feature>
<feature type="domain" description="DUF642" evidence="1">
    <location>
        <begin position="26"/>
        <end position="181"/>
    </location>
</feature>
<organism evidence="3">
    <name type="scientific">marine sediment metagenome</name>
    <dbReference type="NCBI Taxonomy" id="412755"/>
    <lineage>
        <taxon>unclassified sequences</taxon>
        <taxon>metagenomes</taxon>
        <taxon>ecological metagenomes</taxon>
    </lineage>
</organism>
<evidence type="ECO:0008006" key="4">
    <source>
        <dbReference type="Google" id="ProtNLM"/>
    </source>
</evidence>
<gene>
    <name evidence="3" type="ORF">LCGC14_0590290</name>
</gene>
<dbReference type="AlphaFoldDB" id="A0A0F9TZX1"/>
<evidence type="ECO:0000259" key="2">
    <source>
        <dbReference type="Pfam" id="PF07589"/>
    </source>
</evidence>
<dbReference type="Gene3D" id="2.60.120.260">
    <property type="entry name" value="Galactose-binding domain-like"/>
    <property type="match status" value="1"/>
</dbReference>
<dbReference type="InterPro" id="IPR013424">
    <property type="entry name" value="Ice-binding_C"/>
</dbReference>